<dbReference type="Gene3D" id="3.40.605.10">
    <property type="entry name" value="Aldehyde Dehydrogenase, Chain A, domain 1"/>
    <property type="match status" value="1"/>
</dbReference>
<comment type="similarity">
    <text evidence="1">Belongs to the aldehyde dehydrogenase family.</text>
</comment>
<gene>
    <name evidence="4" type="primary">gabD2</name>
    <name evidence="4" type="ORF">LzC2_31870</name>
</gene>
<comment type="caution">
    <text evidence="4">The sequence shown here is derived from an EMBL/GenBank/DDBJ whole genome shotgun (WGS) entry which is preliminary data.</text>
</comment>
<evidence type="ECO:0000256" key="1">
    <source>
        <dbReference type="ARBA" id="ARBA00009986"/>
    </source>
</evidence>
<dbReference type="InterPro" id="IPR015590">
    <property type="entry name" value="Aldehyde_DH_dom"/>
</dbReference>
<evidence type="ECO:0000259" key="3">
    <source>
        <dbReference type="Pfam" id="PF00171"/>
    </source>
</evidence>
<dbReference type="GO" id="GO:0036243">
    <property type="term" value="F:succinate-semialdehyde dehydrogenase (NADP+) activity"/>
    <property type="evidence" value="ECO:0007669"/>
    <property type="project" value="UniProtKB-EC"/>
</dbReference>
<keyword evidence="2 4" id="KW-0560">Oxidoreductase</keyword>
<dbReference type="InterPro" id="IPR016162">
    <property type="entry name" value="Ald_DH_N"/>
</dbReference>
<dbReference type="PANTHER" id="PTHR42804">
    <property type="entry name" value="ALDEHYDE DEHYDROGENASE"/>
    <property type="match status" value="1"/>
</dbReference>
<sequence>MSVAASEVPSVSHALSSRAAARAPRIIGGRSVGVPAAQVARYAVQKLRTAQPAWAQTPLSDRLDVIARFRRLVAENPDRLTAAVTSPVRRDAAETLSAEVLPLCEACRFLERNAEDLLEPKRRGNRGRPAWLYGVKLTDRRDPHGVVLILGTWNYPLFLTGTQAIQALVAGNSVLIKPGRGSRPAAAAVRDLLLEAGLPPGVLAVLGEEAEAGEAAVNAGVNKVVLTGSARTGRAVLADCADSLTPAAMELSGCDAAFILEGADVDLAARCLALSLTWNGSATCVAARRVFVHQSLSERLREALQERITTVAPVACDRAAAATAEELIEDALNRGAKRLCGTIDHRPAPPRAMPIVLTDVPGQAEILKADVFAPVLSLIEVGGEDEARARDNCCPYALGATVFGPPAAARRFAEKLDAGCVVINDFLIPTADPRVSFGGRGESGFGVTRGPAGLVEMTRPKAVLEQTSSWRPHLDPPVEDADEFFKTYLRAAHADGLLNRLKHGWAFGKACLARRKRSSAPPSETSNVPDAE</sequence>
<dbReference type="SUPFAM" id="SSF53720">
    <property type="entry name" value="ALDH-like"/>
    <property type="match status" value="1"/>
</dbReference>
<protein>
    <submittedName>
        <fullName evidence="4">Succinate-semialdehyde dehydrogenase [NADP(+)] 2</fullName>
        <ecNumber evidence="4">1.2.1.79</ecNumber>
    </submittedName>
</protein>
<dbReference type="Pfam" id="PF00171">
    <property type="entry name" value="Aldedh"/>
    <property type="match status" value="1"/>
</dbReference>
<evidence type="ECO:0000313" key="4">
    <source>
        <dbReference type="EMBL" id="NNJ27090.1"/>
    </source>
</evidence>
<dbReference type="EC" id="1.2.1.79" evidence="4"/>
<dbReference type="InterPro" id="IPR016163">
    <property type="entry name" value="Ald_DH_C"/>
</dbReference>
<dbReference type="EMBL" id="WTPX01000120">
    <property type="protein sequence ID" value="NNJ27090.1"/>
    <property type="molecule type" value="Genomic_DNA"/>
</dbReference>
<reference evidence="4 5" key="1">
    <citation type="journal article" date="2020" name="Syst. Appl. Microbiol.">
        <title>Alienimonas chondri sp. nov., a novel planctomycete isolated from the biofilm of the red alga Chondrus crispus.</title>
        <authorList>
            <person name="Vitorino I."/>
            <person name="Albuquerque L."/>
            <person name="Wiegand S."/>
            <person name="Kallscheuer N."/>
            <person name="da Costa M.S."/>
            <person name="Lobo-da-Cunha A."/>
            <person name="Jogler C."/>
            <person name="Lage O.M."/>
        </authorList>
    </citation>
    <scope>NUCLEOTIDE SEQUENCE [LARGE SCALE GENOMIC DNA]</scope>
    <source>
        <strain evidence="4 5">LzC2</strain>
    </source>
</reference>
<proteinExistence type="inferred from homology"/>
<feature type="domain" description="Aldehyde dehydrogenase" evidence="3">
    <location>
        <begin position="39"/>
        <end position="463"/>
    </location>
</feature>
<dbReference type="PANTHER" id="PTHR42804:SF1">
    <property type="entry name" value="ALDEHYDE DEHYDROGENASE-RELATED"/>
    <property type="match status" value="1"/>
</dbReference>
<organism evidence="4 5">
    <name type="scientific">Alienimonas chondri</name>
    <dbReference type="NCBI Taxonomy" id="2681879"/>
    <lineage>
        <taxon>Bacteria</taxon>
        <taxon>Pseudomonadati</taxon>
        <taxon>Planctomycetota</taxon>
        <taxon>Planctomycetia</taxon>
        <taxon>Planctomycetales</taxon>
        <taxon>Planctomycetaceae</taxon>
        <taxon>Alienimonas</taxon>
    </lineage>
</organism>
<accession>A0ABX1VGU7</accession>
<name>A0ABX1VGU7_9PLAN</name>
<evidence type="ECO:0000256" key="2">
    <source>
        <dbReference type="ARBA" id="ARBA00023002"/>
    </source>
</evidence>
<dbReference type="RefSeq" id="WP_171188773.1">
    <property type="nucleotide sequence ID" value="NZ_WTPX01000120.1"/>
</dbReference>
<dbReference type="Proteomes" id="UP000609651">
    <property type="component" value="Unassembled WGS sequence"/>
</dbReference>
<evidence type="ECO:0000313" key="5">
    <source>
        <dbReference type="Proteomes" id="UP000609651"/>
    </source>
</evidence>
<dbReference type="InterPro" id="IPR016161">
    <property type="entry name" value="Ald_DH/histidinol_DH"/>
</dbReference>
<dbReference type="Gene3D" id="3.40.309.10">
    <property type="entry name" value="Aldehyde Dehydrogenase, Chain A, domain 2"/>
    <property type="match status" value="1"/>
</dbReference>
<keyword evidence="5" id="KW-1185">Reference proteome</keyword>